<dbReference type="FunFam" id="1.20.1250.20:FF:000148">
    <property type="entry name" value="Solute carrier family 22 member 2"/>
    <property type="match status" value="1"/>
</dbReference>
<feature type="transmembrane region" description="Helical" evidence="25">
    <location>
        <begin position="349"/>
        <end position="370"/>
    </location>
</feature>
<comment type="catalytic activity">
    <reaction evidence="20">
        <text>guanidine(out) = guanidine(in)</text>
        <dbReference type="Rhea" id="RHEA:73883"/>
        <dbReference type="ChEBI" id="CHEBI:30087"/>
    </reaction>
</comment>
<dbReference type="PANTHER" id="PTHR24064">
    <property type="entry name" value="SOLUTE CARRIER FAMILY 22 MEMBER"/>
    <property type="match status" value="1"/>
</dbReference>
<feature type="transmembrane region" description="Helical" evidence="25">
    <location>
        <begin position="464"/>
        <end position="488"/>
    </location>
</feature>
<comment type="catalytic activity">
    <reaction evidence="21">
        <text>acetylcholine(in) = acetylcholine(out)</text>
        <dbReference type="Rhea" id="RHEA:74663"/>
        <dbReference type="ChEBI" id="CHEBI:15355"/>
    </reaction>
</comment>
<evidence type="ECO:0000256" key="20">
    <source>
        <dbReference type="ARBA" id="ARBA00036754"/>
    </source>
</evidence>
<evidence type="ECO:0000256" key="11">
    <source>
        <dbReference type="ARBA" id="ARBA00035834"/>
    </source>
</evidence>
<feature type="transmembrane region" description="Helical" evidence="25">
    <location>
        <begin position="376"/>
        <end position="397"/>
    </location>
</feature>
<dbReference type="KEGG" id="pmua:114594308"/>
<evidence type="ECO:0000256" key="9">
    <source>
        <dbReference type="ARBA" id="ARBA00023180"/>
    </source>
</evidence>
<organism evidence="27 28">
    <name type="scientific">Podarcis muralis</name>
    <name type="common">Wall lizard</name>
    <name type="synonym">Lacerta muralis</name>
    <dbReference type="NCBI Taxonomy" id="64176"/>
    <lineage>
        <taxon>Eukaryota</taxon>
        <taxon>Metazoa</taxon>
        <taxon>Chordata</taxon>
        <taxon>Craniata</taxon>
        <taxon>Vertebrata</taxon>
        <taxon>Euteleostomi</taxon>
        <taxon>Lepidosauria</taxon>
        <taxon>Squamata</taxon>
        <taxon>Bifurcata</taxon>
        <taxon>Unidentata</taxon>
        <taxon>Episquamata</taxon>
        <taxon>Laterata</taxon>
        <taxon>Lacertibaenia</taxon>
        <taxon>Lacertidae</taxon>
        <taxon>Podarcis</taxon>
    </lineage>
</organism>
<comment type="similarity">
    <text evidence="2">Belongs to the major facilitator (TC 2.A.1) superfamily. Organic cation transporter (TC 2.A.1.19) family.</text>
</comment>
<accession>A0A670HTX9</accession>
<dbReference type="PROSITE" id="PS00216">
    <property type="entry name" value="SUGAR_TRANSPORT_1"/>
    <property type="match status" value="1"/>
</dbReference>
<comment type="subcellular location">
    <subcellularLocation>
        <location evidence="10">Basal cell membrane</location>
        <topology evidence="10">Multi-pass membrane protein</topology>
    </subcellularLocation>
    <subcellularLocation>
        <location evidence="1">Basolateral cell membrane</location>
        <topology evidence="1">Multi-pass membrane protein</topology>
    </subcellularLocation>
</comment>
<name>A0A670HTX9_PODMU</name>
<evidence type="ECO:0000256" key="15">
    <source>
        <dbReference type="ARBA" id="ARBA00036345"/>
    </source>
</evidence>
<comment type="catalytic activity">
    <reaction evidence="12">
        <text>(R)-adrenaline(out) = (R)-adrenaline(in)</text>
        <dbReference type="Rhea" id="RHEA:73875"/>
        <dbReference type="ChEBI" id="CHEBI:71406"/>
    </reaction>
</comment>
<comment type="catalytic activity">
    <reaction evidence="24">
        <text>histamine(out) = histamine(in)</text>
        <dbReference type="Rhea" id="RHEA:73879"/>
        <dbReference type="ChEBI" id="CHEBI:58432"/>
    </reaction>
</comment>
<keyword evidence="9" id="KW-0325">Glycoprotein</keyword>
<evidence type="ECO:0000256" key="24">
    <source>
        <dbReference type="ARBA" id="ARBA00037001"/>
    </source>
</evidence>
<feature type="domain" description="Major facilitator superfamily (MFS) profile" evidence="26">
    <location>
        <begin position="96"/>
        <end position="518"/>
    </location>
</feature>
<evidence type="ECO:0000256" key="14">
    <source>
        <dbReference type="ARBA" id="ARBA00035928"/>
    </source>
</evidence>
<dbReference type="PROSITE" id="PS50850">
    <property type="entry name" value="MFS"/>
    <property type="match status" value="1"/>
</dbReference>
<reference evidence="27 28" key="1">
    <citation type="journal article" date="2019" name="Proc. Natl. Acad. Sci. U.S.A.">
        <title>Regulatory changes in pterin and carotenoid genes underlie balanced color polymorphisms in the wall lizard.</title>
        <authorList>
            <person name="Andrade P."/>
            <person name="Pinho C."/>
            <person name="Perez I de Lanuza G."/>
            <person name="Afonso S."/>
            <person name="Brejcha J."/>
            <person name="Rubin C.J."/>
            <person name="Wallerman O."/>
            <person name="Pereira P."/>
            <person name="Sabatino S.J."/>
            <person name="Bellati A."/>
            <person name="Pellitteri-Rosa D."/>
            <person name="Bosakova Z."/>
            <person name="Bunikis I."/>
            <person name="Carretero M.A."/>
            <person name="Feiner N."/>
            <person name="Marsik P."/>
            <person name="Pauperio F."/>
            <person name="Salvi D."/>
            <person name="Soler L."/>
            <person name="While G.M."/>
            <person name="Uller T."/>
            <person name="Font E."/>
            <person name="Andersson L."/>
            <person name="Carneiro M."/>
        </authorList>
    </citation>
    <scope>NUCLEOTIDE SEQUENCE</scope>
</reference>
<comment type="catalytic activity">
    <reaction evidence="13">
        <text>L-histidyl-L-proline diketopiperazine(in) = L-histidyl-L-proline diketopiperazine(out)</text>
        <dbReference type="Rhea" id="RHEA:74787"/>
        <dbReference type="ChEBI" id="CHEBI:90039"/>
    </reaction>
</comment>
<feature type="transmembrane region" description="Helical" evidence="25">
    <location>
        <begin position="231"/>
        <end position="252"/>
    </location>
</feature>
<evidence type="ECO:0000256" key="21">
    <source>
        <dbReference type="ARBA" id="ARBA00036778"/>
    </source>
</evidence>
<evidence type="ECO:0000259" key="26">
    <source>
        <dbReference type="PROSITE" id="PS50850"/>
    </source>
</evidence>
<dbReference type="InterPro" id="IPR005829">
    <property type="entry name" value="Sugar_transporter_CS"/>
</dbReference>
<gene>
    <name evidence="27" type="primary">LOC114594308</name>
</gene>
<evidence type="ECO:0000256" key="13">
    <source>
        <dbReference type="ARBA" id="ARBA00035901"/>
    </source>
</evidence>
<evidence type="ECO:0000256" key="25">
    <source>
        <dbReference type="SAM" id="Phobius"/>
    </source>
</evidence>
<keyword evidence="6 25" id="KW-1133">Transmembrane helix</keyword>
<evidence type="ECO:0000256" key="7">
    <source>
        <dbReference type="ARBA" id="ARBA00023065"/>
    </source>
</evidence>
<keyword evidence="7" id="KW-0406">Ion transport</keyword>
<evidence type="ECO:0000313" key="27">
    <source>
        <dbReference type="Ensembl" id="ENSPMRP00000003011.1"/>
    </source>
</evidence>
<comment type="catalytic activity">
    <reaction evidence="16">
        <text>serotonin(out) = serotonin(in)</text>
        <dbReference type="Rhea" id="RHEA:73867"/>
        <dbReference type="ChEBI" id="CHEBI:350546"/>
    </reaction>
</comment>
<keyword evidence="3" id="KW-0813">Transport</keyword>
<evidence type="ECO:0000256" key="3">
    <source>
        <dbReference type="ARBA" id="ARBA00022448"/>
    </source>
</evidence>
<dbReference type="GO" id="GO:0006811">
    <property type="term" value="P:monoatomic ion transport"/>
    <property type="evidence" value="ECO:0007669"/>
    <property type="project" value="UniProtKB-KW"/>
</dbReference>
<dbReference type="AlphaFoldDB" id="A0A670HTX9"/>
<evidence type="ECO:0000256" key="2">
    <source>
        <dbReference type="ARBA" id="ARBA00009203"/>
    </source>
</evidence>
<evidence type="ECO:0000256" key="10">
    <source>
        <dbReference type="ARBA" id="ARBA00034696"/>
    </source>
</evidence>
<evidence type="ECO:0000256" key="22">
    <source>
        <dbReference type="ARBA" id="ARBA00036839"/>
    </source>
</evidence>
<comment type="catalytic activity">
    <reaction evidence="18">
        <text>spermidine(in) = spermidine(out)</text>
        <dbReference type="Rhea" id="RHEA:35039"/>
        <dbReference type="ChEBI" id="CHEBI:57834"/>
    </reaction>
</comment>
<evidence type="ECO:0000256" key="19">
    <source>
        <dbReference type="ARBA" id="ARBA00036661"/>
    </source>
</evidence>
<evidence type="ECO:0000256" key="17">
    <source>
        <dbReference type="ARBA" id="ARBA00036483"/>
    </source>
</evidence>
<feature type="transmembrane region" description="Helical" evidence="25">
    <location>
        <begin position="494"/>
        <end position="513"/>
    </location>
</feature>
<evidence type="ECO:0000256" key="4">
    <source>
        <dbReference type="ARBA" id="ARBA00022475"/>
    </source>
</evidence>
<comment type="catalytic activity">
    <reaction evidence="15">
        <text>prostaglandin E2(out) = prostaglandin E2(in)</text>
        <dbReference type="Rhea" id="RHEA:50984"/>
        <dbReference type="ChEBI" id="CHEBI:606564"/>
    </reaction>
</comment>
<keyword evidence="28" id="KW-1185">Reference proteome</keyword>
<comment type="catalytic activity">
    <reaction evidence="19">
        <text>(R)-salsolinol(in) = (R)-salsolinol(out)</text>
        <dbReference type="Rhea" id="RHEA:74791"/>
        <dbReference type="ChEBI" id="CHEBI:194082"/>
    </reaction>
</comment>
<dbReference type="Pfam" id="PF00083">
    <property type="entry name" value="Sugar_tr"/>
    <property type="match status" value="1"/>
</dbReference>
<feature type="transmembrane region" description="Helical" evidence="25">
    <location>
        <begin position="258"/>
        <end position="277"/>
    </location>
</feature>
<dbReference type="OrthoDB" id="5141738at2759"/>
<reference evidence="27" key="2">
    <citation type="submission" date="2025-08" db="UniProtKB">
        <authorList>
            <consortium name="Ensembl"/>
        </authorList>
    </citation>
    <scope>IDENTIFICATION</scope>
</reference>
<keyword evidence="5 25" id="KW-0812">Transmembrane</keyword>
<feature type="transmembrane region" description="Helical" evidence="25">
    <location>
        <begin position="202"/>
        <end position="219"/>
    </location>
</feature>
<keyword evidence="4" id="KW-1003">Cell membrane</keyword>
<evidence type="ECO:0000256" key="8">
    <source>
        <dbReference type="ARBA" id="ARBA00023136"/>
    </source>
</evidence>
<comment type="catalytic activity">
    <reaction evidence="17">
        <text>dopamine(out) = dopamine(in)</text>
        <dbReference type="Rhea" id="RHEA:73863"/>
        <dbReference type="ChEBI" id="CHEBI:59905"/>
    </reaction>
</comment>
<evidence type="ECO:0000256" key="5">
    <source>
        <dbReference type="ARBA" id="ARBA00022692"/>
    </source>
</evidence>
<dbReference type="GO" id="GO:0042910">
    <property type="term" value="F:xenobiotic transmembrane transporter activity"/>
    <property type="evidence" value="ECO:0007669"/>
    <property type="project" value="UniProtKB-ARBA"/>
</dbReference>
<sequence length="540" mass="61084">MPNFDDILEHIGEFDLFQKRAFFLICFVSVAFAPIYVGVVFLGFIPEHRCLNPGAAELSRRCGWSPEQEVNYTVPNGETFTRQCMRYNVDWNATELSCTEPLEAFSSNKNFSLTTCQDGWVYDPSIWSIVSEFNLVCEDSWKLDAFQSSVNAGYFLGSICVGYIADRFGRKTSLLINTLVTSIAGVLVALAPSYLWLVIFRFIQGLISKASWTAGYILITEIVGPSYRRVVAILYQTAFAFGLLILDAVAYAIPHWRWLQLAITLPCFLLLFYYWCLPESPRWLISQGQNGRAMEIMGDIAKKNGKVMPAGFESINLEEEKEEKEQKENRGPSLMDLVRTTQMRKYTFILMYNWFTSAIMYQGLIIHLGISGDNVYLDFFYSSLVEFPAALILILTTERMGRRYPWATANLVAGAACLVAAFTPEDTHWLKVITSCFGRLGVTMAFEMVCFVNTELYPTFLRNLGVMVCSSMCDFGGIISPFVVYRLSEIWSELPLVVFTAVGLIAAGSVLFLPETKGRTLPETIEDVENFHRHHAKQLN</sequence>
<evidence type="ECO:0000256" key="23">
    <source>
        <dbReference type="ARBA" id="ARBA00036978"/>
    </source>
</evidence>
<comment type="catalytic activity">
    <reaction evidence="14">
        <text>putrescine(out) = putrescine(in)</text>
        <dbReference type="Rhea" id="RHEA:72135"/>
        <dbReference type="ChEBI" id="CHEBI:326268"/>
    </reaction>
</comment>
<dbReference type="GeneTree" id="ENSGT00940000155089"/>
<keyword evidence="8 25" id="KW-0472">Membrane</keyword>
<evidence type="ECO:0000256" key="12">
    <source>
        <dbReference type="ARBA" id="ARBA00035897"/>
    </source>
</evidence>
<dbReference type="Proteomes" id="UP000472272">
    <property type="component" value="Chromosome 3"/>
</dbReference>
<dbReference type="InterPro" id="IPR005828">
    <property type="entry name" value="MFS_sugar_transport-like"/>
</dbReference>
<dbReference type="Gene3D" id="1.20.1250.20">
    <property type="entry name" value="MFS general substrate transporter like domains"/>
    <property type="match status" value="1"/>
</dbReference>
<proteinExistence type="inferred from homology"/>
<evidence type="ECO:0000256" key="16">
    <source>
        <dbReference type="ARBA" id="ARBA00036470"/>
    </source>
</evidence>
<feature type="transmembrane region" description="Helical" evidence="25">
    <location>
        <begin position="20"/>
        <end position="45"/>
    </location>
</feature>
<dbReference type="GO" id="GO:0016323">
    <property type="term" value="C:basolateral plasma membrane"/>
    <property type="evidence" value="ECO:0007669"/>
    <property type="project" value="UniProtKB-SubCell"/>
</dbReference>
<dbReference type="InterPro" id="IPR004749">
    <property type="entry name" value="Orgcat_transp/SVOP"/>
</dbReference>
<feature type="transmembrane region" description="Helical" evidence="25">
    <location>
        <begin position="404"/>
        <end position="423"/>
    </location>
</feature>
<comment type="catalytic activity">
    <reaction evidence="22">
        <text>thiamine(in) = thiamine(out)</text>
        <dbReference type="Rhea" id="RHEA:34919"/>
        <dbReference type="ChEBI" id="CHEBI:18385"/>
    </reaction>
</comment>
<feature type="transmembrane region" description="Helical" evidence="25">
    <location>
        <begin position="174"/>
        <end position="196"/>
    </location>
</feature>
<comment type="catalytic activity">
    <reaction evidence="23">
        <text>prostaglandin F2alpha(out) = prostaglandin F2alpha(in)</text>
        <dbReference type="Rhea" id="RHEA:50988"/>
        <dbReference type="ChEBI" id="CHEBI:57404"/>
    </reaction>
</comment>
<evidence type="ECO:0000256" key="1">
    <source>
        <dbReference type="ARBA" id="ARBA00004554"/>
    </source>
</evidence>
<dbReference type="InterPro" id="IPR036259">
    <property type="entry name" value="MFS_trans_sf"/>
</dbReference>
<dbReference type="NCBIfam" id="TIGR00898">
    <property type="entry name" value="2A0119"/>
    <property type="match status" value="1"/>
</dbReference>
<evidence type="ECO:0000256" key="18">
    <source>
        <dbReference type="ARBA" id="ARBA00036490"/>
    </source>
</evidence>
<dbReference type="InterPro" id="IPR020846">
    <property type="entry name" value="MFS_dom"/>
</dbReference>
<dbReference type="Ensembl" id="ENSPMRT00000003225.1">
    <property type="protein sequence ID" value="ENSPMRP00000003011.1"/>
    <property type="gene ID" value="ENSPMRG00000002151.1"/>
</dbReference>
<evidence type="ECO:0000256" key="6">
    <source>
        <dbReference type="ARBA" id="ARBA00022989"/>
    </source>
</evidence>
<dbReference type="SUPFAM" id="SSF103473">
    <property type="entry name" value="MFS general substrate transporter"/>
    <property type="match status" value="1"/>
</dbReference>
<dbReference type="GeneID" id="114594308"/>
<evidence type="ECO:0000313" key="28">
    <source>
        <dbReference type="Proteomes" id="UP000472272"/>
    </source>
</evidence>
<dbReference type="RefSeq" id="XP_028579663.1">
    <property type="nucleotide sequence ID" value="XM_028723830.1"/>
</dbReference>
<comment type="catalytic activity">
    <reaction evidence="11">
        <text>1-methylnicotinamide(out) = 1-methylnicotinamide(in)</text>
        <dbReference type="Rhea" id="RHEA:73859"/>
        <dbReference type="ChEBI" id="CHEBI:16797"/>
    </reaction>
</comment>
<protein>
    <submittedName>
        <fullName evidence="27">Solute carrier family 22 member 2-like</fullName>
    </submittedName>
</protein>
<dbReference type="OMA" id="EGWEYHY"/>
<reference evidence="27" key="3">
    <citation type="submission" date="2025-09" db="UniProtKB">
        <authorList>
            <consortium name="Ensembl"/>
        </authorList>
    </citation>
    <scope>IDENTIFICATION</scope>
</reference>